<accession>A0A917VSA5</accession>
<dbReference type="Proteomes" id="UP000638263">
    <property type="component" value="Unassembled WGS sequence"/>
</dbReference>
<sequence length="161" mass="17538">MITPARTVTAAPELLQLGRPAAILRQEALTTCQQMVEHFAGTVATAEALSGDSIDGEVAIITRVRLELAATMHDGTQRPREVRAATGGGGDPGARRQPDRDHPLRRARRPETAFDRIGAHATDGGHRSMVDIAGPFLDRRPHHLYCGGDLCMSLRPDRYNR</sequence>
<evidence type="ECO:0000313" key="2">
    <source>
        <dbReference type="EMBL" id="GGL12788.1"/>
    </source>
</evidence>
<feature type="compositionally biased region" description="Basic and acidic residues" evidence="1">
    <location>
        <begin position="93"/>
        <end position="125"/>
    </location>
</feature>
<reference evidence="2" key="1">
    <citation type="journal article" date="2014" name="Int. J. Syst. Evol. Microbiol.">
        <title>Complete genome sequence of Corynebacterium casei LMG S-19264T (=DSM 44701T), isolated from a smear-ripened cheese.</title>
        <authorList>
            <consortium name="US DOE Joint Genome Institute (JGI-PGF)"/>
            <person name="Walter F."/>
            <person name="Albersmeier A."/>
            <person name="Kalinowski J."/>
            <person name="Ruckert C."/>
        </authorList>
    </citation>
    <scope>NUCLEOTIDE SEQUENCE</scope>
    <source>
        <strain evidence="2">CGMCC 4.3508</strain>
    </source>
</reference>
<name>A0A917VSA5_9NOCA</name>
<proteinExistence type="predicted"/>
<keyword evidence="3" id="KW-1185">Reference proteome</keyword>
<evidence type="ECO:0000256" key="1">
    <source>
        <dbReference type="SAM" id="MobiDB-lite"/>
    </source>
</evidence>
<dbReference type="EMBL" id="BMMH01000005">
    <property type="protein sequence ID" value="GGL12788.1"/>
    <property type="molecule type" value="Genomic_DNA"/>
</dbReference>
<organism evidence="2 3">
    <name type="scientific">Nocardia jinanensis</name>
    <dbReference type="NCBI Taxonomy" id="382504"/>
    <lineage>
        <taxon>Bacteria</taxon>
        <taxon>Bacillati</taxon>
        <taxon>Actinomycetota</taxon>
        <taxon>Actinomycetes</taxon>
        <taxon>Mycobacteriales</taxon>
        <taxon>Nocardiaceae</taxon>
        <taxon>Nocardia</taxon>
    </lineage>
</organism>
<reference evidence="2" key="2">
    <citation type="submission" date="2020-09" db="EMBL/GenBank/DDBJ databases">
        <authorList>
            <person name="Sun Q."/>
            <person name="Zhou Y."/>
        </authorList>
    </citation>
    <scope>NUCLEOTIDE SEQUENCE</scope>
    <source>
        <strain evidence="2">CGMCC 4.3508</strain>
    </source>
</reference>
<feature type="region of interest" description="Disordered" evidence="1">
    <location>
        <begin position="72"/>
        <end position="125"/>
    </location>
</feature>
<gene>
    <name evidence="2" type="ORF">GCM10011588_29040</name>
</gene>
<comment type="caution">
    <text evidence="2">The sequence shown here is derived from an EMBL/GenBank/DDBJ whole genome shotgun (WGS) entry which is preliminary data.</text>
</comment>
<evidence type="ECO:0000313" key="3">
    <source>
        <dbReference type="Proteomes" id="UP000638263"/>
    </source>
</evidence>
<dbReference type="RefSeq" id="WP_062997710.1">
    <property type="nucleotide sequence ID" value="NZ_BMMH01000005.1"/>
</dbReference>
<dbReference type="AlphaFoldDB" id="A0A917VSA5"/>
<protein>
    <submittedName>
        <fullName evidence="2">Uncharacterized protein</fullName>
    </submittedName>
</protein>